<dbReference type="AlphaFoldDB" id="A0A0B9G3Q5"/>
<accession>A0A0B9G3Q5</accession>
<evidence type="ECO:0000313" key="2">
    <source>
        <dbReference type="Proteomes" id="UP000031278"/>
    </source>
</evidence>
<dbReference type="Proteomes" id="UP000031278">
    <property type="component" value="Unassembled WGS sequence"/>
</dbReference>
<evidence type="ECO:0008006" key="3">
    <source>
        <dbReference type="Google" id="ProtNLM"/>
    </source>
</evidence>
<organism evidence="1 2">
    <name type="scientific">Photobacterium gaetbulicola</name>
    <dbReference type="NCBI Taxonomy" id="1295392"/>
    <lineage>
        <taxon>Bacteria</taxon>
        <taxon>Pseudomonadati</taxon>
        <taxon>Pseudomonadota</taxon>
        <taxon>Gammaproteobacteria</taxon>
        <taxon>Vibrionales</taxon>
        <taxon>Vibrionaceae</taxon>
        <taxon>Photobacterium</taxon>
    </lineage>
</organism>
<protein>
    <recommendedName>
        <fullName evidence="3">Lipoprotein</fullName>
    </recommendedName>
</protein>
<name>A0A0B9G3Q5_9GAMM</name>
<sequence length="179" mass="20625">MKFTILILLAVLSGCKPAPTTDLEELFGIHIGKPLPEEYSNTEVTEYPTKLLSIKINSHTELAEFFRNISVQVIASDNRVYSITADREIVNMTECQKKYLKLSKILDRTYKDLKQHREVELGGKVRKVDDGYRSLDGRKHLRTTCLITDKDVVKQSISLWETELANYSKELWGEYLVQN</sequence>
<dbReference type="EMBL" id="JWLZ01000159">
    <property type="protein sequence ID" value="KHT63388.1"/>
    <property type="molecule type" value="Genomic_DNA"/>
</dbReference>
<evidence type="ECO:0000313" key="1">
    <source>
        <dbReference type="EMBL" id="KHT63388.1"/>
    </source>
</evidence>
<dbReference type="PROSITE" id="PS51257">
    <property type="entry name" value="PROKAR_LIPOPROTEIN"/>
    <property type="match status" value="1"/>
</dbReference>
<gene>
    <name evidence="1" type="ORF">RJ45_13505</name>
</gene>
<dbReference type="RefSeq" id="WP_039462712.1">
    <property type="nucleotide sequence ID" value="NZ_JWLZ01000159.1"/>
</dbReference>
<reference evidence="1 2" key="1">
    <citation type="submission" date="2014-12" db="EMBL/GenBank/DDBJ databases">
        <title>Genome sequencing of Photobacterium gaetbulicola AD005a.</title>
        <authorList>
            <person name="Adrian T.G.S."/>
            <person name="Chan K.G."/>
        </authorList>
    </citation>
    <scope>NUCLEOTIDE SEQUENCE [LARGE SCALE GENOMIC DNA]</scope>
    <source>
        <strain evidence="1 2">AD005a</strain>
    </source>
</reference>
<proteinExistence type="predicted"/>
<comment type="caution">
    <text evidence="1">The sequence shown here is derived from an EMBL/GenBank/DDBJ whole genome shotgun (WGS) entry which is preliminary data.</text>
</comment>